<dbReference type="RefSeq" id="WP_213247754.1">
    <property type="nucleotide sequence ID" value="NZ_CP045806.1"/>
</dbReference>
<accession>A0ABX6IFD1</accession>
<sequence length="152" mass="16740">MYSRHCRHNSSGGRRNPARSVAIVTLVAATVCSVGIAGIAPARAASAPVLRISLYNGPQEWTGWRSYLDTKGNRECRVRVAAPASTKVRRVARVNGRGHFAWPQNYLPAGRYRLQVTCPNTRSAAVSFYSPRNRMNDARTMFSDYTQGVLGV</sequence>
<evidence type="ECO:0000313" key="1">
    <source>
        <dbReference type="EMBL" id="QHN34542.1"/>
    </source>
</evidence>
<reference evidence="1" key="1">
    <citation type="journal article" date="2021" name="Nat. Microbiol.">
        <title>Cocultivation of an ultrasmall environmental parasitic bacterium with lytic ability against bacteria associated with wastewater foams.</title>
        <authorList>
            <person name="Batinovic S."/>
            <person name="Rose J.J.A."/>
            <person name="Ratcliffe J."/>
            <person name="Seviour R.J."/>
            <person name="Petrovski S."/>
        </authorList>
    </citation>
    <scope>NUCLEOTIDE SEQUENCE</scope>
    <source>
        <strain evidence="1">CON9</strain>
    </source>
</reference>
<evidence type="ECO:0000313" key="2">
    <source>
        <dbReference type="Proteomes" id="UP001059836"/>
    </source>
</evidence>
<keyword evidence="2" id="KW-1185">Reference proteome</keyword>
<proteinExistence type="predicted"/>
<organism evidence="1 2">
    <name type="scientific">Gordonia pseudamarae</name>
    <dbReference type="NCBI Taxonomy" id="2831662"/>
    <lineage>
        <taxon>Bacteria</taxon>
        <taxon>Bacillati</taxon>
        <taxon>Actinomycetota</taxon>
        <taxon>Actinomycetes</taxon>
        <taxon>Mycobacteriales</taxon>
        <taxon>Gordoniaceae</taxon>
        <taxon>Gordonia</taxon>
    </lineage>
</organism>
<dbReference type="EMBL" id="CP045809">
    <property type="protein sequence ID" value="QHN34542.1"/>
    <property type="molecule type" value="Genomic_DNA"/>
</dbReference>
<protein>
    <submittedName>
        <fullName evidence="1">Uncharacterized protein</fullName>
    </submittedName>
</protein>
<gene>
    <name evidence="1" type="ORF">GII31_06135</name>
</gene>
<name>A0ABX6IFD1_9ACTN</name>
<dbReference type="Proteomes" id="UP001059836">
    <property type="component" value="Chromosome"/>
</dbReference>